<dbReference type="InterPro" id="IPR027417">
    <property type="entry name" value="P-loop_NTPase"/>
</dbReference>
<reference evidence="1 2" key="1">
    <citation type="submission" date="2021-06" db="EMBL/GenBank/DDBJ databases">
        <authorList>
            <person name="Kallberg Y."/>
            <person name="Tangrot J."/>
            <person name="Rosling A."/>
        </authorList>
    </citation>
    <scope>NUCLEOTIDE SEQUENCE [LARGE SCALE GENOMIC DNA]</scope>
    <source>
        <strain evidence="1 2">120-4 pot B 10/14</strain>
    </source>
</reference>
<dbReference type="InterPro" id="IPR043502">
    <property type="entry name" value="DNA/RNA_pol_sf"/>
</dbReference>
<comment type="caution">
    <text evidence="1">The sequence shown here is derived from an EMBL/GenBank/DDBJ whole genome shotgun (WGS) entry which is preliminary data.</text>
</comment>
<dbReference type="Gene3D" id="3.40.50.300">
    <property type="entry name" value="P-loop containing nucleotide triphosphate hydrolases"/>
    <property type="match status" value="1"/>
</dbReference>
<proteinExistence type="predicted"/>
<accession>A0ABN7WF91</accession>
<dbReference type="SUPFAM" id="SSF56672">
    <property type="entry name" value="DNA/RNA polymerases"/>
    <property type="match status" value="1"/>
</dbReference>
<feature type="non-terminal residue" evidence="1">
    <location>
        <position position="1166"/>
    </location>
</feature>
<feature type="non-terminal residue" evidence="1">
    <location>
        <position position="1"/>
    </location>
</feature>
<sequence>KPSNLEPQAYYFLDLDIEVPWPVPFPENEEYREVWQNGIQYAKDMFKVDGAEYAFSTWFTKIEELNFEAGMTEGRAREILNTIDNSDFLIKVKFIRNDSVYGNKSQTKITFKIIDKYEPIHESKKAGIDEKFLIREVSEQSEVGRLNNGTLNCVAQRVIDHFDNAKRGHGLTDIRRKKINEWEKRMHISGARVRDVEELEKILKRPIKLLDITHGTIFNSEKYRSGKYEEIEMVVHNGHAFLRNQHFPKDRMVEYYKGDTWEAINNALQGPQAIWFIGVGDETQRISQFVLEDEIIELCKELFEDAINWQFQEKIISDKRKQESLESLKIVELVEQVFGANHTGSRLANEINEWYPITGKINDVIKQACVEHGHGGRWNSPDYCVNNVVCIDMKSCYPASMQGKGECASWFNRFGHPTHHLVRVAVNGELLENDITGFAQVRSFKFASNIHPVIPVWYGKHFACRGGEGCIKNKGWAPIVLLQYFLETGILEDLTVGEAIISLTKQTKIWLPKNRDISCAIIGKFTQGGKIDEKRLTHRLVTDEGELDFLIKDCTDAGTFAGREKCPLGFILTYYEGHQPQYTHLRASMLAYAHINLLEMLRRFEPNEVVRIATDSIYVQKEALYKIENILAFFKQVEVKPDNTEHRISDSPNLCSHYPSCAMCTDPEEFFISKSEYAKWIKEFLKTKMPLVNYDCKRHKPYICRFCFGKWFYSGASVKTHRPDSYALLHQPEEQEIQEIQPGQWRDKGEKIYCPNADIVYWPKNRHWELIKDITESTAPSIHDPITRSRVSYLNGGGGSGKTTRAIRIFKDINMVVFTHTNALAKNFQNDRKTPERMGEKKFPQVVIWDEVYTVPKHILEMFINYLLEQKCQVICCGDDAQPPPFFGEMPHNWLKEHADYYEEVLTDYQAKCPKLRELKKGMRRKNNRVQSELFPHQLSRRLASQICLKLHCTKYSEILIPLIYRPKDGRKQNCLVPIPGSSEKKELVKNDIIHLPLNTLPDKFLQSMLGKEKAIDWELGYAMTIHTSQGMTLKAPQRVWVIDEHLAWDNLIYLAVGRVEYLGQLIRIEGPPLPSEIEDAKNKKAIERSLRLFISGKLIGYMNQDKKKGREFNLSVDYILVLKDLQENKCKLCLNELLWDWNEAGNPDQWTVNRINNELGHIERN</sequence>
<keyword evidence="2" id="KW-1185">Reference proteome</keyword>
<protein>
    <submittedName>
        <fullName evidence="1">39984_t:CDS:1</fullName>
    </submittedName>
</protein>
<dbReference type="SUPFAM" id="SSF52540">
    <property type="entry name" value="P-loop containing nucleoside triphosphate hydrolases"/>
    <property type="match status" value="2"/>
</dbReference>
<gene>
    <name evidence="1" type="ORF">GMARGA_LOCUS30294</name>
</gene>
<evidence type="ECO:0000313" key="1">
    <source>
        <dbReference type="EMBL" id="CAG8830382.1"/>
    </source>
</evidence>
<dbReference type="EMBL" id="CAJVQB010042411">
    <property type="protein sequence ID" value="CAG8830382.1"/>
    <property type="molecule type" value="Genomic_DNA"/>
</dbReference>
<organism evidence="1 2">
    <name type="scientific">Gigaspora margarita</name>
    <dbReference type="NCBI Taxonomy" id="4874"/>
    <lineage>
        <taxon>Eukaryota</taxon>
        <taxon>Fungi</taxon>
        <taxon>Fungi incertae sedis</taxon>
        <taxon>Mucoromycota</taxon>
        <taxon>Glomeromycotina</taxon>
        <taxon>Glomeromycetes</taxon>
        <taxon>Diversisporales</taxon>
        <taxon>Gigasporaceae</taxon>
        <taxon>Gigaspora</taxon>
    </lineage>
</organism>
<evidence type="ECO:0000313" key="2">
    <source>
        <dbReference type="Proteomes" id="UP000789901"/>
    </source>
</evidence>
<name>A0ABN7WF91_GIGMA</name>
<dbReference type="Proteomes" id="UP000789901">
    <property type="component" value="Unassembled WGS sequence"/>
</dbReference>